<feature type="transmembrane region" description="Helical" evidence="7">
    <location>
        <begin position="54"/>
        <end position="71"/>
    </location>
</feature>
<gene>
    <name evidence="9" type="ORF">XI38_01205</name>
</gene>
<feature type="transmembrane region" description="Helical" evidence="7">
    <location>
        <begin position="12"/>
        <end position="34"/>
    </location>
</feature>
<keyword evidence="10" id="KW-1185">Reference proteome</keyword>
<evidence type="ECO:0000256" key="4">
    <source>
        <dbReference type="ARBA" id="ARBA00022692"/>
    </source>
</evidence>
<evidence type="ECO:0000256" key="3">
    <source>
        <dbReference type="ARBA" id="ARBA00022475"/>
    </source>
</evidence>
<sequence length="140" mass="15340">MLIERFSTRWRAITDVFVQLVVAAVLAYVLYWVWVATLTATFVDIPGLHLSRRVLTIALLVGFMLMALYCLRDLVTAVRGSITGRYSPYRETVGEMEGLVDPATAAAAQVAAAQPVTESIFMKKPKRGRKGPAAQNGPKA</sequence>
<keyword evidence="5 7" id="KW-1133">Transmembrane helix</keyword>
<dbReference type="EMBL" id="LAVO01000001">
    <property type="protein sequence ID" value="KOS12059.1"/>
    <property type="molecule type" value="Genomic_DNA"/>
</dbReference>
<evidence type="ECO:0000256" key="6">
    <source>
        <dbReference type="ARBA" id="ARBA00023136"/>
    </source>
</evidence>
<proteinExistence type="predicted"/>
<comment type="caution">
    <text evidence="9">The sequence shown here is derived from an EMBL/GenBank/DDBJ whole genome shotgun (WGS) entry which is preliminary data.</text>
</comment>
<keyword evidence="6 7" id="KW-0472">Membrane</keyword>
<evidence type="ECO:0000256" key="5">
    <source>
        <dbReference type="ARBA" id="ARBA00022989"/>
    </source>
</evidence>
<feature type="domain" description="Tripartite ATP-independent periplasmic transporters DctQ component" evidence="8">
    <location>
        <begin position="1"/>
        <end position="79"/>
    </location>
</feature>
<dbReference type="Proteomes" id="UP000037737">
    <property type="component" value="Unassembled WGS sequence"/>
</dbReference>
<evidence type="ECO:0000256" key="2">
    <source>
        <dbReference type="ARBA" id="ARBA00022448"/>
    </source>
</evidence>
<keyword evidence="2" id="KW-0813">Transport</keyword>
<reference evidence="9" key="1">
    <citation type="submission" date="2015-04" db="EMBL/GenBank/DDBJ databases">
        <title>Complete genome sequence of Microbacterium chocolatum SIT 101, a bacterium enantioselectively hydrolyzing mesomeric diesters.</title>
        <authorList>
            <person name="Li X."/>
            <person name="Xu Y."/>
        </authorList>
    </citation>
    <scope>NUCLEOTIDE SEQUENCE [LARGE SCALE GENOMIC DNA]</scope>
    <source>
        <strain evidence="9">SIT 101</strain>
    </source>
</reference>
<keyword evidence="3" id="KW-1003">Cell membrane</keyword>
<evidence type="ECO:0000256" key="7">
    <source>
        <dbReference type="SAM" id="Phobius"/>
    </source>
</evidence>
<protein>
    <recommendedName>
        <fullName evidence="8">Tripartite ATP-independent periplasmic transporters DctQ component domain-containing protein</fullName>
    </recommendedName>
</protein>
<dbReference type="Pfam" id="PF04290">
    <property type="entry name" value="DctQ"/>
    <property type="match status" value="1"/>
</dbReference>
<dbReference type="PATRIC" id="fig|84292.3.peg.254"/>
<keyword evidence="4 7" id="KW-0812">Transmembrane</keyword>
<dbReference type="GO" id="GO:0005886">
    <property type="term" value="C:plasma membrane"/>
    <property type="evidence" value="ECO:0007669"/>
    <property type="project" value="UniProtKB-SubCell"/>
</dbReference>
<accession>A0A0M9VMA7</accession>
<evidence type="ECO:0000313" key="10">
    <source>
        <dbReference type="Proteomes" id="UP000037737"/>
    </source>
</evidence>
<evidence type="ECO:0000256" key="1">
    <source>
        <dbReference type="ARBA" id="ARBA00004651"/>
    </source>
</evidence>
<comment type="subcellular location">
    <subcellularLocation>
        <location evidence="1">Cell membrane</location>
        <topology evidence="1">Multi-pass membrane protein</topology>
    </subcellularLocation>
</comment>
<dbReference type="AlphaFoldDB" id="A0A0M9VMA7"/>
<evidence type="ECO:0000313" key="9">
    <source>
        <dbReference type="EMBL" id="KOS12059.1"/>
    </source>
</evidence>
<evidence type="ECO:0000259" key="8">
    <source>
        <dbReference type="Pfam" id="PF04290"/>
    </source>
</evidence>
<organism evidence="9 10">
    <name type="scientific">Microbacterium aurantiacum</name>
    <dbReference type="NCBI Taxonomy" id="162393"/>
    <lineage>
        <taxon>Bacteria</taxon>
        <taxon>Bacillati</taxon>
        <taxon>Actinomycetota</taxon>
        <taxon>Actinomycetes</taxon>
        <taxon>Micrococcales</taxon>
        <taxon>Microbacteriaceae</taxon>
        <taxon>Microbacterium</taxon>
    </lineage>
</organism>
<dbReference type="InterPro" id="IPR055348">
    <property type="entry name" value="DctQ"/>
</dbReference>
<name>A0A0M9VMA7_9MICO</name>